<evidence type="ECO:0000313" key="2">
    <source>
        <dbReference type="Proteomes" id="UP000243180"/>
    </source>
</evidence>
<evidence type="ECO:0000313" key="1">
    <source>
        <dbReference type="EMBL" id="BAV34921.1"/>
    </source>
</evidence>
<sequence>MDPRPTFIAKVRAWLARQTGSGQSVTAPRCDPALLRQAIEQVVDGVDPRLRAVPGYARKLAPAVEQTIAYFTECGQWLAASVEFNTRCWAGDPLVRALFATAAELQRFFSDDPGVRAYFHDHPLADEVYIGLGVTRHERHGFGVAMSGEVLQREAPQTVISFSDYRLFGACDNEQQLRQNIEQRGFGFLIGEALERIVEQEHRAHDRGQEQHVLELRLRGLLQKRGAMESLYYESNAGLDDEIAMLRARLLHEREVLAPDRGDALVLDGYIAGISAVLADPGRYVKRETVRLRINRMNIKVEAPDAPADELTFSEVTIGSRPPRVVVLTRFPRRDLLAARSRLDEAQQSLRP</sequence>
<protein>
    <submittedName>
        <fullName evidence="1">Uncharacterized protein</fullName>
    </submittedName>
</protein>
<dbReference type="EMBL" id="AP014879">
    <property type="protein sequence ID" value="BAV34921.1"/>
    <property type="molecule type" value="Genomic_DNA"/>
</dbReference>
<dbReference type="RefSeq" id="WP_096361615.1">
    <property type="nucleotide sequence ID" value="NZ_AP014879.1"/>
</dbReference>
<name>A0A1B4XJF8_9GAMM</name>
<reference evidence="1 2" key="1">
    <citation type="submission" date="2015-05" db="EMBL/GenBank/DDBJ databases">
        <title>Complete genome sequence of a sulfur-oxidizing gammaproteobacterium strain HA5.</title>
        <authorList>
            <person name="Miura A."/>
            <person name="Kojima H."/>
            <person name="Fukui M."/>
        </authorList>
    </citation>
    <scope>NUCLEOTIDE SEQUENCE [LARGE SCALE GENOMIC DNA]</scope>
    <source>
        <strain evidence="1 2">HA5</strain>
    </source>
</reference>
<organism evidence="1 2">
    <name type="scientific">Sulfuricaulis limicola</name>
    <dbReference type="NCBI Taxonomy" id="1620215"/>
    <lineage>
        <taxon>Bacteria</taxon>
        <taxon>Pseudomonadati</taxon>
        <taxon>Pseudomonadota</taxon>
        <taxon>Gammaproteobacteria</taxon>
        <taxon>Acidiferrobacterales</taxon>
        <taxon>Acidiferrobacteraceae</taxon>
        <taxon>Sulfuricaulis</taxon>
    </lineage>
</organism>
<proteinExistence type="predicted"/>
<gene>
    <name evidence="1" type="ORF">SCL_2644</name>
</gene>
<dbReference type="InParanoid" id="A0A1B4XJF8"/>
<dbReference type="AlphaFoldDB" id="A0A1B4XJF8"/>
<accession>A0A1B4XJF8</accession>
<dbReference type="OrthoDB" id="8557243at2"/>
<keyword evidence="2" id="KW-1185">Reference proteome</keyword>
<dbReference type="KEGG" id="slim:SCL_2644"/>
<dbReference type="Proteomes" id="UP000243180">
    <property type="component" value="Chromosome"/>
</dbReference>